<dbReference type="SUPFAM" id="SSF143422">
    <property type="entry name" value="Transposase IS200-like"/>
    <property type="match status" value="1"/>
</dbReference>
<protein>
    <submittedName>
        <fullName evidence="3">Transposase</fullName>
    </submittedName>
</protein>
<keyword evidence="1" id="KW-1133">Transmembrane helix</keyword>
<dbReference type="GO" id="GO:0004803">
    <property type="term" value="F:transposase activity"/>
    <property type="evidence" value="ECO:0007669"/>
    <property type="project" value="InterPro"/>
</dbReference>
<dbReference type="PANTHER" id="PTHR34322">
    <property type="entry name" value="TRANSPOSASE, Y1_TNP DOMAIN-CONTAINING"/>
    <property type="match status" value="1"/>
</dbReference>
<name>A0A9D9NMI5_9BACT</name>
<keyword evidence="1" id="KW-0812">Transmembrane</keyword>
<dbReference type="GO" id="GO:0003677">
    <property type="term" value="F:DNA binding"/>
    <property type="evidence" value="ECO:0007669"/>
    <property type="project" value="InterPro"/>
</dbReference>
<evidence type="ECO:0000313" key="4">
    <source>
        <dbReference type="Proteomes" id="UP000823771"/>
    </source>
</evidence>
<dbReference type="Proteomes" id="UP000823771">
    <property type="component" value="Unassembled WGS sequence"/>
</dbReference>
<dbReference type="SMART" id="SM01321">
    <property type="entry name" value="Y1_Tnp"/>
    <property type="match status" value="1"/>
</dbReference>
<feature type="domain" description="Transposase IS200-like" evidence="2">
    <location>
        <begin position="16"/>
        <end position="130"/>
    </location>
</feature>
<organism evidence="3 4">
    <name type="scientific">Candidatus Cryptobacteroides excrementipullorum</name>
    <dbReference type="NCBI Taxonomy" id="2840761"/>
    <lineage>
        <taxon>Bacteria</taxon>
        <taxon>Pseudomonadati</taxon>
        <taxon>Bacteroidota</taxon>
        <taxon>Bacteroidia</taxon>
        <taxon>Bacteroidales</taxon>
        <taxon>Candidatus Cryptobacteroides</taxon>
    </lineage>
</organism>
<dbReference type="PANTHER" id="PTHR34322:SF2">
    <property type="entry name" value="TRANSPOSASE IS200-LIKE DOMAIN-CONTAINING PROTEIN"/>
    <property type="match status" value="1"/>
</dbReference>
<evidence type="ECO:0000313" key="3">
    <source>
        <dbReference type="EMBL" id="MBO8478952.1"/>
    </source>
</evidence>
<dbReference type="InterPro" id="IPR036515">
    <property type="entry name" value="Transposase_17_sf"/>
</dbReference>
<comment type="caution">
    <text evidence="3">The sequence shown here is derived from an EMBL/GenBank/DDBJ whole genome shotgun (WGS) entry which is preliminary data.</text>
</comment>
<evidence type="ECO:0000256" key="1">
    <source>
        <dbReference type="SAM" id="Phobius"/>
    </source>
</evidence>
<evidence type="ECO:0000259" key="2">
    <source>
        <dbReference type="SMART" id="SM01321"/>
    </source>
</evidence>
<keyword evidence="1" id="KW-0472">Membrane</keyword>
<dbReference type="Pfam" id="PF01797">
    <property type="entry name" value="Y1_Tnp"/>
    <property type="match status" value="1"/>
</dbReference>
<dbReference type="Gene3D" id="3.30.70.1290">
    <property type="entry name" value="Transposase IS200-like"/>
    <property type="match status" value="1"/>
</dbReference>
<dbReference type="GO" id="GO:0006313">
    <property type="term" value="P:DNA transposition"/>
    <property type="evidence" value="ECO:0007669"/>
    <property type="project" value="InterPro"/>
</dbReference>
<reference evidence="3" key="1">
    <citation type="submission" date="2020-10" db="EMBL/GenBank/DDBJ databases">
        <authorList>
            <person name="Gilroy R."/>
        </authorList>
    </citation>
    <scope>NUCLEOTIDE SEQUENCE</scope>
    <source>
        <strain evidence="3">2478</strain>
    </source>
</reference>
<reference evidence="3" key="2">
    <citation type="journal article" date="2021" name="PeerJ">
        <title>Extensive microbial diversity within the chicken gut microbiome revealed by metagenomics and culture.</title>
        <authorList>
            <person name="Gilroy R."/>
            <person name="Ravi A."/>
            <person name="Getino M."/>
            <person name="Pursley I."/>
            <person name="Horton D.L."/>
            <person name="Alikhan N.F."/>
            <person name="Baker D."/>
            <person name="Gharbi K."/>
            <person name="Hall N."/>
            <person name="Watson M."/>
            <person name="Adriaenssens E.M."/>
            <person name="Foster-Nyarko E."/>
            <person name="Jarju S."/>
            <person name="Secka A."/>
            <person name="Antonio M."/>
            <person name="Oren A."/>
            <person name="Chaudhuri R.R."/>
            <person name="La Ragione R."/>
            <person name="Hildebrand F."/>
            <person name="Pallen M.J."/>
        </authorList>
    </citation>
    <scope>NUCLEOTIDE SEQUENCE</scope>
    <source>
        <strain evidence="3">2478</strain>
    </source>
</reference>
<proteinExistence type="predicted"/>
<gene>
    <name evidence="3" type="ORF">IAB80_08720</name>
</gene>
<dbReference type="InterPro" id="IPR002686">
    <property type="entry name" value="Transposase_17"/>
</dbReference>
<dbReference type="EMBL" id="JADILZ010000079">
    <property type="protein sequence ID" value="MBO8478952.1"/>
    <property type="molecule type" value="Genomic_DNA"/>
</dbReference>
<sequence>MQQEIDRRKRMDMRGESREYYHICTEGLEKKLLFRDRRDYIYGMNSIPVCALKFNVSVLAFCLMDNHVHFITEGRYEECSAFINEYKRRCSQRLRSKYSEVQALHDLKVSIHHIDSEEYLLSSVAYVLRNPFSTGSKCLPFHYEWCSAGLYFRAGQKHRSAGEKQLADLPGYIMERRLQMRRIMLPGHYVINDEDMIVPECYVEIPAVEKVFASPKRFLYHMSRNLDREMKLSMGASGKISFDDREMKTAMLQICSAEFNVDSPDRLHMVDKCRLMIMMRKRYGASAKQLARLTGISSGFLEQLLQ</sequence>
<dbReference type="AlphaFoldDB" id="A0A9D9NMI5"/>
<accession>A0A9D9NMI5</accession>
<feature type="transmembrane region" description="Helical" evidence="1">
    <location>
        <begin position="40"/>
        <end position="61"/>
    </location>
</feature>